<evidence type="ECO:0000313" key="7">
    <source>
        <dbReference type="EMBL" id="CAF4189781.1"/>
    </source>
</evidence>
<dbReference type="PANTHER" id="PTHR12358">
    <property type="entry name" value="SPHINGOSINE KINASE"/>
    <property type="match status" value="1"/>
</dbReference>
<feature type="domain" description="DAGKc" evidence="1">
    <location>
        <begin position="55"/>
        <end position="196"/>
    </location>
</feature>
<dbReference type="EMBL" id="CAJOBQ010000986">
    <property type="protein sequence ID" value="CAF4442038.1"/>
    <property type="molecule type" value="Genomic_DNA"/>
</dbReference>
<dbReference type="EMBL" id="CAJNYT010005930">
    <property type="protein sequence ID" value="CAF3786566.1"/>
    <property type="molecule type" value="Genomic_DNA"/>
</dbReference>
<evidence type="ECO:0000313" key="8">
    <source>
        <dbReference type="EMBL" id="CAF4442038.1"/>
    </source>
</evidence>
<evidence type="ECO:0000313" key="3">
    <source>
        <dbReference type="EMBL" id="CAF3410113.1"/>
    </source>
</evidence>
<dbReference type="Proteomes" id="UP000663873">
    <property type="component" value="Unassembled WGS sequence"/>
</dbReference>
<dbReference type="EMBL" id="CAJNYV010000058">
    <property type="protein sequence ID" value="CAF3337838.1"/>
    <property type="molecule type" value="Genomic_DNA"/>
</dbReference>
<comment type="caution">
    <text evidence="5">The sequence shown here is derived from an EMBL/GenBank/DDBJ whole genome shotgun (WGS) entry which is preliminary data.</text>
</comment>
<dbReference type="SUPFAM" id="SSF111331">
    <property type="entry name" value="NAD kinase/diacylglycerol kinase-like"/>
    <property type="match status" value="1"/>
</dbReference>
<dbReference type="Proteomes" id="UP000663848">
    <property type="component" value="Unassembled WGS sequence"/>
</dbReference>
<dbReference type="Proteomes" id="UP000663838">
    <property type="component" value="Unassembled WGS sequence"/>
</dbReference>
<dbReference type="GO" id="GO:0001729">
    <property type="term" value="F:ceramide kinase activity"/>
    <property type="evidence" value="ECO:0007669"/>
    <property type="project" value="TreeGrafter"/>
</dbReference>
<sequence>MFRTIRNNWKKSVFAFCALSYGANWSYDRYQANQIRQFYCQQASIMGSQTLSPMTHANRVAVLLNGQANNGKAKSIYDKTIFPLLHLIGLDVRVYRIDTVTDPNGLNELLTTKIEPEKLSALMIVGGDGTLSELTPHLLQSSVLQNLPICIIPIGEHLSFARSLFPTTNKKKLHDDITLLCESVLGLFNGKVVRKPLLKITMSNTSEKPTYAATFELGHYTRLEQLQKRLWYFSYLKYPVSSIYLYIANSVKSILSSEQPSLVYSNPCSGCLRCQPSLMDQYRLSQEKPKSTFFSRIYRSNRTNPKPVVPELTEPVENPNCGIEYCMNLDKEPVQLWAKLTNDDRSFEIDLSNRFERFNYDKVKYPKESFNVQHIRFYPNPNIISLHMLINHEKLDKKKGNEETDLGECRIELSEKTLKFIEINNDLLLTKKSTLKPIFNKLEEDALEKKTIFLFNRRQQHKQST</sequence>
<dbReference type="PROSITE" id="PS50146">
    <property type="entry name" value="DAGK"/>
    <property type="match status" value="1"/>
</dbReference>
<protein>
    <recommendedName>
        <fullName evidence="1">DAGKc domain-containing protein</fullName>
    </recommendedName>
</protein>
<dbReference type="GO" id="GO:0046512">
    <property type="term" value="P:sphingosine biosynthetic process"/>
    <property type="evidence" value="ECO:0007669"/>
    <property type="project" value="TreeGrafter"/>
</dbReference>
<evidence type="ECO:0000313" key="9">
    <source>
        <dbReference type="EMBL" id="CAF4490341.1"/>
    </source>
</evidence>
<dbReference type="Pfam" id="PF00781">
    <property type="entry name" value="DAGK_cat"/>
    <property type="match status" value="1"/>
</dbReference>
<dbReference type="InterPro" id="IPR050187">
    <property type="entry name" value="Lipid_Phosphate_FormReg"/>
</dbReference>
<dbReference type="Gene3D" id="3.40.50.10330">
    <property type="entry name" value="Probable inorganic polyphosphate/atp-NAD kinase, domain 1"/>
    <property type="match status" value="1"/>
</dbReference>
<dbReference type="GO" id="GO:0046513">
    <property type="term" value="P:ceramide biosynthetic process"/>
    <property type="evidence" value="ECO:0007669"/>
    <property type="project" value="TreeGrafter"/>
</dbReference>
<evidence type="ECO:0000313" key="10">
    <source>
        <dbReference type="EMBL" id="CAF4648308.1"/>
    </source>
</evidence>
<dbReference type="Proteomes" id="UP000663865">
    <property type="component" value="Unassembled WGS sequence"/>
</dbReference>
<evidence type="ECO:0000313" key="6">
    <source>
        <dbReference type="EMBL" id="CAF3786566.1"/>
    </source>
</evidence>
<dbReference type="EMBL" id="CAJNXB010005122">
    <property type="protein sequence ID" value="CAF3410113.1"/>
    <property type="molecule type" value="Genomic_DNA"/>
</dbReference>
<organism evidence="5 11">
    <name type="scientific">Rotaria socialis</name>
    <dbReference type="NCBI Taxonomy" id="392032"/>
    <lineage>
        <taxon>Eukaryota</taxon>
        <taxon>Metazoa</taxon>
        <taxon>Spiralia</taxon>
        <taxon>Gnathifera</taxon>
        <taxon>Rotifera</taxon>
        <taxon>Eurotatoria</taxon>
        <taxon>Bdelloidea</taxon>
        <taxon>Philodinida</taxon>
        <taxon>Philodinidae</taxon>
        <taxon>Rotaria</taxon>
    </lineage>
</organism>
<dbReference type="EMBL" id="CAJOBR010000278">
    <property type="protein sequence ID" value="CAF4490341.1"/>
    <property type="molecule type" value="Genomic_DNA"/>
</dbReference>
<reference evidence="5" key="1">
    <citation type="submission" date="2021-02" db="EMBL/GenBank/DDBJ databases">
        <authorList>
            <person name="Nowell W R."/>
        </authorList>
    </citation>
    <scope>NUCLEOTIDE SEQUENCE</scope>
</reference>
<dbReference type="GO" id="GO:0047620">
    <property type="term" value="F:acylglycerol kinase activity"/>
    <property type="evidence" value="ECO:0007669"/>
    <property type="project" value="TreeGrafter"/>
</dbReference>
<dbReference type="AlphaFoldDB" id="A0A818PC60"/>
<dbReference type="Proteomes" id="UP000663869">
    <property type="component" value="Unassembled WGS sequence"/>
</dbReference>
<evidence type="ECO:0000259" key="1">
    <source>
        <dbReference type="PROSITE" id="PS50146"/>
    </source>
</evidence>
<dbReference type="Proteomes" id="UP000663825">
    <property type="component" value="Unassembled WGS sequence"/>
</dbReference>
<dbReference type="Proteomes" id="UP000663833">
    <property type="component" value="Unassembled WGS sequence"/>
</dbReference>
<evidence type="ECO:0000313" key="5">
    <source>
        <dbReference type="EMBL" id="CAF3621985.1"/>
    </source>
</evidence>
<keyword evidence="12" id="KW-1185">Reference proteome</keyword>
<gene>
    <name evidence="5" type="ORF">FME351_LOCUS22984</name>
    <name evidence="6" type="ORF">GRG538_LOCUS33312</name>
    <name evidence="2" type="ORF">KIK155_LOCUS2409</name>
    <name evidence="4" type="ORF">LUA448_LOCUS31025</name>
    <name evidence="9" type="ORF">QYT958_LOCUS3798</name>
    <name evidence="3" type="ORF">TIS948_LOCUS28508</name>
    <name evidence="10" type="ORF">TOA249_LOCUS13798</name>
    <name evidence="8" type="ORF">TSG867_LOCUS16272</name>
    <name evidence="7" type="ORF">UJA718_LOCUS5856</name>
</gene>
<name>A0A818PC60_9BILA</name>
<dbReference type="Proteomes" id="UP000663862">
    <property type="component" value="Unassembled WGS sequence"/>
</dbReference>
<evidence type="ECO:0000313" key="4">
    <source>
        <dbReference type="EMBL" id="CAF3612992.1"/>
    </source>
</evidence>
<dbReference type="EMBL" id="CAJOBS010000829">
    <property type="protein sequence ID" value="CAF4648308.1"/>
    <property type="molecule type" value="Genomic_DNA"/>
</dbReference>
<dbReference type="EMBL" id="CAJNYD010004621">
    <property type="protein sequence ID" value="CAF3612992.1"/>
    <property type="molecule type" value="Genomic_DNA"/>
</dbReference>
<dbReference type="EMBL" id="CAJNYU010003026">
    <property type="protein sequence ID" value="CAF3621985.1"/>
    <property type="molecule type" value="Genomic_DNA"/>
</dbReference>
<dbReference type="GO" id="GO:0004143">
    <property type="term" value="F:ATP-dependent diacylglycerol kinase activity"/>
    <property type="evidence" value="ECO:0007669"/>
    <property type="project" value="TreeGrafter"/>
</dbReference>
<evidence type="ECO:0000313" key="12">
    <source>
        <dbReference type="Proteomes" id="UP000663873"/>
    </source>
</evidence>
<dbReference type="InterPro" id="IPR017438">
    <property type="entry name" value="ATP-NAD_kinase_N"/>
</dbReference>
<dbReference type="GO" id="GO:0005739">
    <property type="term" value="C:mitochondrion"/>
    <property type="evidence" value="ECO:0007669"/>
    <property type="project" value="TreeGrafter"/>
</dbReference>
<dbReference type="GO" id="GO:0016020">
    <property type="term" value="C:membrane"/>
    <property type="evidence" value="ECO:0007669"/>
    <property type="project" value="TreeGrafter"/>
</dbReference>
<proteinExistence type="predicted"/>
<dbReference type="InterPro" id="IPR016064">
    <property type="entry name" value="NAD/diacylglycerol_kinase_sf"/>
</dbReference>
<dbReference type="OrthoDB" id="9979394at2759"/>
<evidence type="ECO:0000313" key="2">
    <source>
        <dbReference type="EMBL" id="CAF3337838.1"/>
    </source>
</evidence>
<dbReference type="InterPro" id="IPR001206">
    <property type="entry name" value="Diacylglycerol_kinase_cat_dom"/>
</dbReference>
<accession>A0A818PC60</accession>
<evidence type="ECO:0000313" key="11">
    <source>
        <dbReference type="Proteomes" id="UP000663869"/>
    </source>
</evidence>
<dbReference type="Proteomes" id="UP000663872">
    <property type="component" value="Unassembled WGS sequence"/>
</dbReference>
<dbReference type="EMBL" id="CAJOBP010000526">
    <property type="protein sequence ID" value="CAF4189781.1"/>
    <property type="molecule type" value="Genomic_DNA"/>
</dbReference>
<dbReference type="PANTHER" id="PTHR12358:SF31">
    <property type="entry name" value="ACYLGLYCEROL KINASE, MITOCHONDRIAL"/>
    <property type="match status" value="1"/>
</dbReference>